<dbReference type="Proteomes" id="UP000270673">
    <property type="component" value="Chromosome"/>
</dbReference>
<dbReference type="OrthoDB" id="1094230at2"/>
<evidence type="ECO:0000256" key="2">
    <source>
        <dbReference type="SAM" id="SignalP"/>
    </source>
</evidence>
<gene>
    <name evidence="4" type="ORF">D8S85_01870</name>
</gene>
<dbReference type="InterPro" id="IPR029058">
    <property type="entry name" value="AB_hydrolase_fold"/>
</dbReference>
<protein>
    <submittedName>
        <fullName evidence="4">DUF255 domain-containing protein</fullName>
    </submittedName>
</protein>
<evidence type="ECO:0000313" key="5">
    <source>
        <dbReference type="Proteomes" id="UP000270673"/>
    </source>
</evidence>
<dbReference type="KEGG" id="buy:D8S85_01870"/>
<dbReference type="Gene3D" id="3.40.50.1820">
    <property type="entry name" value="alpha/beta hydrolase"/>
    <property type="match status" value="1"/>
</dbReference>
<dbReference type="EMBL" id="CP032819">
    <property type="protein sequence ID" value="AZS28420.1"/>
    <property type="molecule type" value="Genomic_DNA"/>
</dbReference>
<dbReference type="SUPFAM" id="SSF52833">
    <property type="entry name" value="Thioredoxin-like"/>
    <property type="match status" value="1"/>
</dbReference>
<dbReference type="CDD" id="cd02947">
    <property type="entry name" value="TRX_family"/>
    <property type="match status" value="1"/>
</dbReference>
<dbReference type="Gene3D" id="3.40.30.10">
    <property type="entry name" value="Glutaredoxin"/>
    <property type="match status" value="1"/>
</dbReference>
<dbReference type="PANTHER" id="PTHR11731:SF193">
    <property type="entry name" value="DIPEPTIDYL PEPTIDASE 9"/>
    <property type="match status" value="1"/>
</dbReference>
<dbReference type="AlphaFoldDB" id="A0A3Q9ILM5"/>
<dbReference type="InterPro" id="IPR036249">
    <property type="entry name" value="Thioredoxin-like_sf"/>
</dbReference>
<dbReference type="GO" id="GO:0008236">
    <property type="term" value="F:serine-type peptidase activity"/>
    <property type="evidence" value="ECO:0007669"/>
    <property type="project" value="InterPro"/>
</dbReference>
<dbReference type="InterPro" id="IPR050278">
    <property type="entry name" value="Serine_Prot_S9B/DPPIV"/>
</dbReference>
<dbReference type="Pfam" id="PF00326">
    <property type="entry name" value="Peptidase_S9"/>
    <property type="match status" value="1"/>
</dbReference>
<dbReference type="Gene3D" id="2.140.10.30">
    <property type="entry name" value="Dipeptidylpeptidase IV, N-terminal domain"/>
    <property type="match status" value="1"/>
</dbReference>
<dbReference type="RefSeq" id="WP_106624542.1">
    <property type="nucleotide sequence ID" value="NZ_CP032819.1"/>
</dbReference>
<dbReference type="SUPFAM" id="SSF53474">
    <property type="entry name" value="alpha/beta-Hydrolases"/>
    <property type="match status" value="1"/>
</dbReference>
<feature type="chain" id="PRO_5018763042" evidence="2">
    <location>
        <begin position="20"/>
        <end position="1061"/>
    </location>
</feature>
<proteinExistence type="predicted"/>
<keyword evidence="5" id="KW-1185">Reference proteome</keyword>
<dbReference type="Pfam" id="PF00930">
    <property type="entry name" value="DPPIV_N"/>
    <property type="match status" value="1"/>
</dbReference>
<dbReference type="PROSITE" id="PS51352">
    <property type="entry name" value="THIOREDOXIN_2"/>
    <property type="match status" value="1"/>
</dbReference>
<dbReference type="GO" id="GO:0008239">
    <property type="term" value="F:dipeptidyl-peptidase activity"/>
    <property type="evidence" value="ECO:0007669"/>
    <property type="project" value="TreeGrafter"/>
</dbReference>
<accession>A0A3Q9ILM5</accession>
<dbReference type="SUPFAM" id="SSF82171">
    <property type="entry name" value="DPP6 N-terminal domain-like"/>
    <property type="match status" value="1"/>
</dbReference>
<keyword evidence="1" id="KW-0676">Redox-active center</keyword>
<dbReference type="InterPro" id="IPR017937">
    <property type="entry name" value="Thioredoxin_CS"/>
</dbReference>
<feature type="domain" description="Thioredoxin" evidence="3">
    <location>
        <begin position="5"/>
        <end position="136"/>
    </location>
</feature>
<dbReference type="InterPro" id="IPR002469">
    <property type="entry name" value="Peptidase_S9B_N"/>
</dbReference>
<dbReference type="PANTHER" id="PTHR11731">
    <property type="entry name" value="PROTEASE FAMILY S9B,C DIPEPTIDYL-PEPTIDASE IV-RELATED"/>
    <property type="match status" value="1"/>
</dbReference>
<feature type="signal peptide" evidence="2">
    <location>
        <begin position="1"/>
        <end position="19"/>
    </location>
</feature>
<dbReference type="Pfam" id="PF00085">
    <property type="entry name" value="Thioredoxin"/>
    <property type="match status" value="1"/>
</dbReference>
<evidence type="ECO:0000256" key="1">
    <source>
        <dbReference type="ARBA" id="ARBA00023284"/>
    </source>
</evidence>
<dbReference type="GO" id="GO:0006508">
    <property type="term" value="P:proteolysis"/>
    <property type="evidence" value="ECO:0007669"/>
    <property type="project" value="InterPro"/>
</dbReference>
<evidence type="ECO:0000313" key="4">
    <source>
        <dbReference type="EMBL" id="AZS28420.1"/>
    </source>
</evidence>
<sequence>MKRILFLLWGLLVFCQVEAQNRKIAFEKSTLQEALNKASSVGKLVFVDCYTEYCGPCKTMDASVFTLDSVADFFNSTFVNVKLDMLSEDGKQYADKYKIGAYPSFLLLDNKGEIVYKFVGGKTADVFMAEIKKGMKPDNRVALMNETYASGKYSNDFLREYLQLKLTLLEKEESLRIGKEYFDRLSPEERVKPENWFLFEDRVLGGVNSSNMRYLLEHWQEFVKECGEEKVFDRIASLYRDMTEWVLQGWYFNDFERNPKDFEYYKQRIAAIPIHFQHDYLVMMDVNKAVCEENKTMARNLLEEYIADFDKKNQQVMFGGMSLFPSKNGVYDSQLLRIARKVVQGDGLENLVSYFKSILPPDEAYVGEKYDVQNLKDKIGSTVIIPFFHPTKPLFWYSFERQPGERAYYAYDVKNGKREVYDYRVIDSLVRKMFPGEEDRVYYNPEFDENGLVAKLEIEGKVFVYDAKNKSLIPSERKKYPSIRPYGVSPDLKYELIVKDENLWLEDKEQKRETQLTFDGGKDYGFETASIEWLSEDGAFYITREDKRSIRTFPLVYSLREPAPVVSEYKYELPGDTAVLKQELFIGNVRTGMFKKVDVVKWQGQLLEVLRVSDVHDRAFFIRKKGTRDEFELCSVDAKTGDVKVILHEVSKPYLNEELFSCRVLNGGEDILLWSDRSGWGHYYHYDGNGKLLNAVTSGEWTAGRIMKIDTVKKQIYLYGYGKEKGCNPNYTHMYRVGFNGRRLTLLTPGNATHSAFVHLGGGLIVDNFSRIDTVPQIAVRDINGRLLTILEKTDISRLLEYGWKYPEQFTVKAADGKTDLYGIMWKPYDFDPSKKYPIVSQVYPGPQTETVWTDFTVFDRYNNTALAQRGIIVVCFGHRGGSPYRDKAYATYGYGNLRDYALADDKAGLEQLGRRYSFIDTNRIGIFGHSGGGMMAFAAICTYPDFYKVAVASSGNHDNRIYNRTWGETYQGIGDDHKFTVKTNQKLAKYLKGHLLLVTGEVDNNVHPANTFRVANELILQGKDFDLLLLPNQGHAYEGPYKSYFEKKKRDYFTKYLLAE</sequence>
<reference evidence="4 5" key="1">
    <citation type="submission" date="2018-10" db="EMBL/GenBank/DDBJ databases">
        <title>Butyricimonas faecalis sp. nov., isolated from human faeces and emended description of the genus Butyricimonas.</title>
        <authorList>
            <person name="Le Roy T."/>
            <person name="Van der Smissen P."/>
            <person name="Paquot A."/>
            <person name="Delzenne N."/>
            <person name="Muccioli G."/>
            <person name="Collet J.-F."/>
            <person name="Cani P.D."/>
        </authorList>
    </citation>
    <scope>NUCLEOTIDE SEQUENCE [LARGE SCALE GENOMIC DNA]</scope>
    <source>
        <strain evidence="4 5">H184</strain>
    </source>
</reference>
<dbReference type="PROSITE" id="PS00194">
    <property type="entry name" value="THIOREDOXIN_1"/>
    <property type="match status" value="1"/>
</dbReference>
<dbReference type="InterPro" id="IPR013766">
    <property type="entry name" value="Thioredoxin_domain"/>
</dbReference>
<dbReference type="InterPro" id="IPR001375">
    <property type="entry name" value="Peptidase_S9_cat"/>
</dbReference>
<evidence type="ECO:0000259" key="3">
    <source>
        <dbReference type="PROSITE" id="PS51352"/>
    </source>
</evidence>
<keyword evidence="2" id="KW-0732">Signal</keyword>
<organism evidence="4 5">
    <name type="scientific">Butyricimonas faecalis</name>
    <dbReference type="NCBI Taxonomy" id="2093856"/>
    <lineage>
        <taxon>Bacteria</taxon>
        <taxon>Pseudomonadati</taxon>
        <taxon>Bacteroidota</taxon>
        <taxon>Bacteroidia</taxon>
        <taxon>Bacteroidales</taxon>
        <taxon>Odoribacteraceae</taxon>
        <taxon>Butyricimonas</taxon>
    </lineage>
</organism>
<name>A0A3Q9ILM5_9BACT</name>